<proteinExistence type="predicted"/>
<name>A0ABT5E5F3_9BACT</name>
<dbReference type="EMBL" id="JAQNDL010000003">
    <property type="protein sequence ID" value="MDC0721071.1"/>
    <property type="molecule type" value="Genomic_DNA"/>
</dbReference>
<gene>
    <name evidence="1" type="ORF">POL25_29460</name>
</gene>
<dbReference type="RefSeq" id="WP_272089575.1">
    <property type="nucleotide sequence ID" value="NZ_JAQNDL010000003.1"/>
</dbReference>
<keyword evidence="2" id="KW-1185">Reference proteome</keyword>
<reference evidence="1 2" key="1">
    <citation type="submission" date="2022-11" db="EMBL/GenBank/DDBJ databases">
        <title>Minimal conservation of predation-associated metabolite biosynthetic gene clusters underscores biosynthetic potential of Myxococcota including descriptions for ten novel species: Archangium lansinium sp. nov., Myxococcus landrumus sp. nov., Nannocystis bai.</title>
        <authorList>
            <person name="Ahearne A."/>
            <person name="Stevens C."/>
            <person name="Dowd S."/>
        </authorList>
    </citation>
    <scope>NUCLEOTIDE SEQUENCE [LARGE SCALE GENOMIC DNA]</scope>
    <source>
        <strain evidence="1 2">BB15-2</strain>
    </source>
</reference>
<sequence length="144" mass="15972">MSIVLLHQRGIEACFVQGEEKMRNLFFVLSAFFIACDSPDDEELFEVSEGEMAQDADADAVGPDELSANPRPAAANCHYKVLWPTAGVYEKPGWNLLKTKNAGDIVGDWCDWTYYDGSHEYLAVTTASAEDGIGWMRRSAVVKM</sequence>
<accession>A0ABT5E5F3</accession>
<dbReference type="Proteomes" id="UP001221686">
    <property type="component" value="Unassembled WGS sequence"/>
</dbReference>
<organism evidence="1 2">
    <name type="scientific">Nannocystis bainbridge</name>
    <dbReference type="NCBI Taxonomy" id="2995303"/>
    <lineage>
        <taxon>Bacteria</taxon>
        <taxon>Pseudomonadati</taxon>
        <taxon>Myxococcota</taxon>
        <taxon>Polyangia</taxon>
        <taxon>Nannocystales</taxon>
        <taxon>Nannocystaceae</taxon>
        <taxon>Nannocystis</taxon>
    </lineage>
</organism>
<protein>
    <submittedName>
        <fullName evidence="1">Uncharacterized protein</fullName>
    </submittedName>
</protein>
<evidence type="ECO:0000313" key="1">
    <source>
        <dbReference type="EMBL" id="MDC0721071.1"/>
    </source>
</evidence>
<comment type="caution">
    <text evidence="1">The sequence shown here is derived from an EMBL/GenBank/DDBJ whole genome shotgun (WGS) entry which is preliminary data.</text>
</comment>
<evidence type="ECO:0000313" key="2">
    <source>
        <dbReference type="Proteomes" id="UP001221686"/>
    </source>
</evidence>